<evidence type="ECO:0000313" key="3">
    <source>
        <dbReference type="Proteomes" id="UP000584663"/>
    </source>
</evidence>
<feature type="domain" description="Integrase catalytic" evidence="1">
    <location>
        <begin position="1"/>
        <end position="114"/>
    </location>
</feature>
<gene>
    <name evidence="2" type="ORF">GGQ89_003186</name>
</gene>
<keyword evidence="3" id="KW-1185">Reference proteome</keyword>
<dbReference type="EMBL" id="JACHNX010000016">
    <property type="protein sequence ID" value="MBB4610947.1"/>
    <property type="molecule type" value="Genomic_DNA"/>
</dbReference>
<accession>A0ABR6KER2</accession>
<dbReference type="InterPro" id="IPR036397">
    <property type="entry name" value="RNaseH_sf"/>
</dbReference>
<dbReference type="Gene3D" id="3.30.420.10">
    <property type="entry name" value="Ribonuclease H-like superfamily/Ribonuclease H"/>
    <property type="match status" value="1"/>
</dbReference>
<dbReference type="PANTHER" id="PTHR46889">
    <property type="entry name" value="TRANSPOSASE INSF FOR INSERTION SEQUENCE IS3B-RELATED"/>
    <property type="match status" value="1"/>
</dbReference>
<dbReference type="PROSITE" id="PS50994">
    <property type="entry name" value="INTEGRASE"/>
    <property type="match status" value="1"/>
</dbReference>
<dbReference type="InterPro" id="IPR050900">
    <property type="entry name" value="Transposase_IS3/IS150/IS904"/>
</dbReference>
<dbReference type="Proteomes" id="UP000584663">
    <property type="component" value="Unassembled WGS sequence"/>
</dbReference>
<dbReference type="Pfam" id="PF13683">
    <property type="entry name" value="rve_3"/>
    <property type="match status" value="1"/>
</dbReference>
<organism evidence="2 3">
    <name type="scientific">Sphingomonas yabuuchiae</name>
    <dbReference type="NCBI Taxonomy" id="172044"/>
    <lineage>
        <taxon>Bacteria</taxon>
        <taxon>Pseudomonadati</taxon>
        <taxon>Pseudomonadota</taxon>
        <taxon>Alphaproteobacteria</taxon>
        <taxon>Sphingomonadales</taxon>
        <taxon>Sphingomonadaceae</taxon>
        <taxon>Sphingomonas</taxon>
    </lineage>
</organism>
<comment type="caution">
    <text evidence="2">The sequence shown here is derived from an EMBL/GenBank/DDBJ whole genome shotgun (WGS) entry which is preliminary data.</text>
</comment>
<evidence type="ECO:0000259" key="1">
    <source>
        <dbReference type="PROSITE" id="PS50994"/>
    </source>
</evidence>
<dbReference type="InterPro" id="IPR012337">
    <property type="entry name" value="RNaseH-like_sf"/>
</dbReference>
<evidence type="ECO:0000313" key="2">
    <source>
        <dbReference type="EMBL" id="MBB4610947.1"/>
    </source>
</evidence>
<name>A0ABR6KER2_9SPHN</name>
<protein>
    <submittedName>
        <fullName evidence="2">Transposase InsO family protein</fullName>
    </submittedName>
</protein>
<reference evidence="2 3" key="1">
    <citation type="submission" date="2020-08" db="EMBL/GenBank/DDBJ databases">
        <title>Genomic Encyclopedia of Type Strains, Phase IV (KMG-IV): sequencing the most valuable type-strain genomes for metagenomic binning, comparative biology and taxonomic classification.</title>
        <authorList>
            <person name="Goeker M."/>
        </authorList>
    </citation>
    <scope>NUCLEOTIDE SEQUENCE [LARGE SCALE GENOMIC DNA]</scope>
    <source>
        <strain evidence="2 3">DSM 14562</strain>
    </source>
</reference>
<sequence>MLEVVEARFGAMRATTPVEMPSDNGSAYTARETRTFARLLGLKPCFTPVRSPQSNGISEAFVHTLKHDCVRVSSLADPLTALTSLAGWIEVYNDDHPHSGLKLRSPHEDRTLVSANRLNPSRETGARSA</sequence>
<proteinExistence type="predicted"/>
<dbReference type="PANTHER" id="PTHR46889:SF4">
    <property type="entry name" value="TRANSPOSASE INSO FOR INSERTION SEQUENCE ELEMENT IS911B-RELATED"/>
    <property type="match status" value="1"/>
</dbReference>
<dbReference type="SUPFAM" id="SSF53098">
    <property type="entry name" value="Ribonuclease H-like"/>
    <property type="match status" value="1"/>
</dbReference>
<dbReference type="InterPro" id="IPR001584">
    <property type="entry name" value="Integrase_cat-core"/>
</dbReference>